<evidence type="ECO:0008006" key="3">
    <source>
        <dbReference type="Google" id="ProtNLM"/>
    </source>
</evidence>
<gene>
    <name evidence="1" type="ORF">PVBG_02561</name>
</gene>
<protein>
    <recommendedName>
        <fullName evidence="3">RAP domain-containing protein</fullName>
    </recommendedName>
</protein>
<proteinExistence type="predicted"/>
<name>A0A0J9SYB4_PLAV1</name>
<organism evidence="1 2">
    <name type="scientific">Plasmodium vivax (strain Brazil I)</name>
    <dbReference type="NCBI Taxonomy" id="1033975"/>
    <lineage>
        <taxon>Eukaryota</taxon>
        <taxon>Sar</taxon>
        <taxon>Alveolata</taxon>
        <taxon>Apicomplexa</taxon>
        <taxon>Aconoidasida</taxon>
        <taxon>Haemosporida</taxon>
        <taxon>Plasmodiidae</taxon>
        <taxon>Plasmodium</taxon>
        <taxon>Plasmodium (Plasmodium)</taxon>
    </lineage>
</organism>
<sequence>MKTIGRTCRVFPTLQKRCNDVREIRGRHYFSSLKDANGLKSAILSYADSVEDFIQRRKEHEVKVKAIFEEHYGGYPREDEMVSLCMGSCEKDILNGDVPNIKRYLQEGHSNGKHSDVAKGNEVPFLRRTKMLKILTTCGIRVPPKVLLYYALEAVTKLGTHLEEHKGNIIRHDAVTKRENYIRINSYYYDREKVPFPFMSLYQSISNILYSVSENRIESTETYLHLKDLIVQNYMNIEDVVRKAPASLNISVLFFLVNLCIYFGKNVKLKNLCIDVLNPYVGAISEDERNISSDDAFYLILALRLYFSSFGYNTDVLNRLTSHNKQFVSSVLSLANPSDGFYTEENTRYAYITEFLNRQDKRVELKKVHVPPFAFSLTSLNNRTVYILDSPRQYYANEAATLRSCVFWRYYLAAKDGFTLVRLCQKEDYADLFTESKRDEVLQASISRDYLYDCDELVRPPGLKHVEGKG</sequence>
<evidence type="ECO:0000313" key="1">
    <source>
        <dbReference type="EMBL" id="KMZ88100.1"/>
    </source>
</evidence>
<dbReference type="AlphaFoldDB" id="A0A0J9SYB4"/>
<accession>A0A0J9SYB4</accession>
<dbReference type="EMBL" id="KQ234770">
    <property type="protein sequence ID" value="KMZ88100.1"/>
    <property type="molecule type" value="Genomic_DNA"/>
</dbReference>
<dbReference type="OrthoDB" id="391560at2759"/>
<dbReference type="Proteomes" id="UP000053327">
    <property type="component" value="Unassembled WGS sequence"/>
</dbReference>
<reference evidence="1 2" key="1">
    <citation type="submission" date="2011-08" db="EMBL/GenBank/DDBJ databases">
        <title>The Genome Sequence of Plasmodium vivax Brazil I.</title>
        <authorList>
            <consortium name="The Broad Institute Genome Sequencing Platform"/>
            <consortium name="The Broad Institute Genome Sequencing Center for Infectious Disease"/>
            <person name="Neafsey D."/>
            <person name="Carlton J."/>
            <person name="Barnwell J."/>
            <person name="Collins W."/>
            <person name="Escalante A."/>
            <person name="Mullikin J."/>
            <person name="Saul A."/>
            <person name="Guigo R."/>
            <person name="Camara F."/>
            <person name="Young S.K."/>
            <person name="Zeng Q."/>
            <person name="Gargeya S."/>
            <person name="Fitzgerald M."/>
            <person name="Haas B."/>
            <person name="Abouelleil A."/>
            <person name="Alvarado L."/>
            <person name="Arachchi H.M."/>
            <person name="Berlin A."/>
            <person name="Brown A."/>
            <person name="Chapman S.B."/>
            <person name="Chen Z."/>
            <person name="Dunbar C."/>
            <person name="Freedman E."/>
            <person name="Gearin G."/>
            <person name="Gellesch M."/>
            <person name="Goldberg J."/>
            <person name="Griggs A."/>
            <person name="Gujja S."/>
            <person name="Heiman D."/>
            <person name="Howarth C."/>
            <person name="Larson L."/>
            <person name="Lui A."/>
            <person name="MacDonald P.J.P."/>
            <person name="Montmayeur A."/>
            <person name="Murphy C."/>
            <person name="Neiman D."/>
            <person name="Pearson M."/>
            <person name="Priest M."/>
            <person name="Roberts A."/>
            <person name="Saif S."/>
            <person name="Shea T."/>
            <person name="Shenoy N."/>
            <person name="Sisk P."/>
            <person name="Stolte C."/>
            <person name="Sykes S."/>
            <person name="Wortman J."/>
            <person name="Nusbaum C."/>
            <person name="Birren B."/>
        </authorList>
    </citation>
    <scope>NUCLEOTIDE SEQUENCE [LARGE SCALE GENOMIC DNA]</scope>
    <source>
        <strain evidence="1 2">Brazil I</strain>
    </source>
</reference>
<evidence type="ECO:0000313" key="2">
    <source>
        <dbReference type="Proteomes" id="UP000053327"/>
    </source>
</evidence>